<accession>A0A1G2ARZ1</accession>
<dbReference type="GO" id="GO:0000160">
    <property type="term" value="P:phosphorelay signal transduction system"/>
    <property type="evidence" value="ECO:0007669"/>
    <property type="project" value="InterPro"/>
</dbReference>
<dbReference type="PROSITE" id="PS50110">
    <property type="entry name" value="RESPONSE_REGULATORY"/>
    <property type="match status" value="1"/>
</dbReference>
<evidence type="ECO:0000259" key="3">
    <source>
        <dbReference type="PROSITE" id="PS50110"/>
    </source>
</evidence>
<sequence length="130" mass="15074">MLAAFDRKKILIVEDDDFLREMYKSKLEMENLHVIAKTDGAQGLRALEKFEPDLILLDIIMPKVDGFEVLAKIRKDKKYKKFRKTPIIILTNLSTREAVDKAFALGANDYLIKTHFIPSEVMKKVQKYIS</sequence>
<evidence type="ECO:0000256" key="1">
    <source>
        <dbReference type="ARBA" id="ARBA00022553"/>
    </source>
</evidence>
<dbReference type="SMART" id="SM00448">
    <property type="entry name" value="REC"/>
    <property type="match status" value="1"/>
</dbReference>
<keyword evidence="1 2" id="KW-0597">Phosphoprotein</keyword>
<dbReference type="AlphaFoldDB" id="A0A1G2ARZ1"/>
<comment type="caution">
    <text evidence="4">The sequence shown here is derived from an EMBL/GenBank/DDBJ whole genome shotgun (WGS) entry which is preliminary data.</text>
</comment>
<evidence type="ECO:0000313" key="5">
    <source>
        <dbReference type="Proteomes" id="UP000177165"/>
    </source>
</evidence>
<dbReference type="CDD" id="cd17574">
    <property type="entry name" value="REC_OmpR"/>
    <property type="match status" value="1"/>
</dbReference>
<evidence type="ECO:0000313" key="4">
    <source>
        <dbReference type="EMBL" id="OGY79672.1"/>
    </source>
</evidence>
<dbReference type="Gene3D" id="3.40.50.2300">
    <property type="match status" value="1"/>
</dbReference>
<dbReference type="PANTHER" id="PTHR44591:SF3">
    <property type="entry name" value="RESPONSE REGULATORY DOMAIN-CONTAINING PROTEIN"/>
    <property type="match status" value="1"/>
</dbReference>
<protein>
    <recommendedName>
        <fullName evidence="3">Response regulatory domain-containing protein</fullName>
    </recommendedName>
</protein>
<reference evidence="4 5" key="1">
    <citation type="journal article" date="2016" name="Nat. Commun.">
        <title>Thousands of microbial genomes shed light on interconnected biogeochemical processes in an aquifer system.</title>
        <authorList>
            <person name="Anantharaman K."/>
            <person name="Brown C.T."/>
            <person name="Hug L.A."/>
            <person name="Sharon I."/>
            <person name="Castelle C.J."/>
            <person name="Probst A.J."/>
            <person name="Thomas B.C."/>
            <person name="Singh A."/>
            <person name="Wilkins M.J."/>
            <person name="Karaoz U."/>
            <person name="Brodie E.L."/>
            <person name="Williams K.H."/>
            <person name="Hubbard S.S."/>
            <person name="Banfield J.F."/>
        </authorList>
    </citation>
    <scope>NUCLEOTIDE SEQUENCE [LARGE SCALE GENOMIC DNA]</scope>
</reference>
<feature type="modified residue" description="4-aspartylphosphate" evidence="2">
    <location>
        <position position="58"/>
    </location>
</feature>
<dbReference type="Pfam" id="PF00072">
    <property type="entry name" value="Response_reg"/>
    <property type="match status" value="1"/>
</dbReference>
<dbReference type="InterPro" id="IPR011006">
    <property type="entry name" value="CheY-like_superfamily"/>
</dbReference>
<name>A0A1G2ARZ1_9BACT</name>
<feature type="domain" description="Response regulatory" evidence="3">
    <location>
        <begin position="9"/>
        <end position="128"/>
    </location>
</feature>
<dbReference type="SUPFAM" id="SSF52172">
    <property type="entry name" value="CheY-like"/>
    <property type="match status" value="1"/>
</dbReference>
<dbReference type="InterPro" id="IPR050595">
    <property type="entry name" value="Bact_response_regulator"/>
</dbReference>
<dbReference type="InterPro" id="IPR001789">
    <property type="entry name" value="Sig_transdc_resp-reg_receiver"/>
</dbReference>
<dbReference type="Proteomes" id="UP000177165">
    <property type="component" value="Unassembled WGS sequence"/>
</dbReference>
<evidence type="ECO:0000256" key="2">
    <source>
        <dbReference type="PROSITE-ProRule" id="PRU00169"/>
    </source>
</evidence>
<dbReference type="EMBL" id="MHKB01000008">
    <property type="protein sequence ID" value="OGY79672.1"/>
    <property type="molecule type" value="Genomic_DNA"/>
</dbReference>
<organism evidence="4 5">
    <name type="scientific">Candidatus Kerfeldbacteria bacterium RIFCSPHIGHO2_02_FULL_42_14</name>
    <dbReference type="NCBI Taxonomy" id="1798540"/>
    <lineage>
        <taxon>Bacteria</taxon>
        <taxon>Candidatus Kerfeldiibacteriota</taxon>
    </lineage>
</organism>
<dbReference type="STRING" id="1798540.A3B74_02775"/>
<gene>
    <name evidence="4" type="ORF">A3B74_02775</name>
</gene>
<dbReference type="PANTHER" id="PTHR44591">
    <property type="entry name" value="STRESS RESPONSE REGULATOR PROTEIN 1"/>
    <property type="match status" value="1"/>
</dbReference>
<proteinExistence type="predicted"/>